<keyword evidence="3" id="KW-0539">Nucleus</keyword>
<keyword evidence="8" id="KW-1185">Reference proteome</keyword>
<evidence type="ECO:0000313" key="8">
    <source>
        <dbReference type="Proteomes" id="UP000652219"/>
    </source>
</evidence>
<dbReference type="CDD" id="cd00067">
    <property type="entry name" value="GAL4"/>
    <property type="match status" value="1"/>
</dbReference>
<evidence type="ECO:0000313" key="7">
    <source>
        <dbReference type="EMBL" id="KAF6800947.1"/>
    </source>
</evidence>
<dbReference type="Gene3D" id="1.25.40.20">
    <property type="entry name" value="Ankyrin repeat-containing domain"/>
    <property type="match status" value="1"/>
</dbReference>
<keyword evidence="2 4" id="KW-0040">ANK repeat</keyword>
<organism evidence="7 8">
    <name type="scientific">Colletotrichum sojae</name>
    <dbReference type="NCBI Taxonomy" id="2175907"/>
    <lineage>
        <taxon>Eukaryota</taxon>
        <taxon>Fungi</taxon>
        <taxon>Dikarya</taxon>
        <taxon>Ascomycota</taxon>
        <taxon>Pezizomycotina</taxon>
        <taxon>Sordariomycetes</taxon>
        <taxon>Hypocreomycetidae</taxon>
        <taxon>Glomerellales</taxon>
        <taxon>Glomerellaceae</taxon>
        <taxon>Colletotrichum</taxon>
        <taxon>Colletotrichum orchidearum species complex</taxon>
    </lineage>
</organism>
<feature type="compositionally biased region" description="Basic and acidic residues" evidence="5">
    <location>
        <begin position="107"/>
        <end position="117"/>
    </location>
</feature>
<feature type="region of interest" description="Disordered" evidence="5">
    <location>
        <begin position="107"/>
        <end position="133"/>
    </location>
</feature>
<dbReference type="InterPro" id="IPR036864">
    <property type="entry name" value="Zn2-C6_fun-type_DNA-bd_sf"/>
</dbReference>
<feature type="repeat" description="ANK" evidence="4">
    <location>
        <begin position="232"/>
        <end position="264"/>
    </location>
</feature>
<dbReference type="SUPFAM" id="SSF57701">
    <property type="entry name" value="Zn2/Cys6 DNA-binding domain"/>
    <property type="match status" value="1"/>
</dbReference>
<feature type="compositionally biased region" description="Pro residues" evidence="5">
    <location>
        <begin position="29"/>
        <end position="41"/>
    </location>
</feature>
<feature type="repeat" description="ANK" evidence="4">
    <location>
        <begin position="303"/>
        <end position="325"/>
    </location>
</feature>
<dbReference type="PROSITE" id="PS50088">
    <property type="entry name" value="ANK_REPEAT"/>
    <property type="match status" value="2"/>
</dbReference>
<dbReference type="GO" id="GO:0008270">
    <property type="term" value="F:zinc ion binding"/>
    <property type="evidence" value="ECO:0007669"/>
    <property type="project" value="InterPro"/>
</dbReference>
<dbReference type="PANTHER" id="PTHR24198">
    <property type="entry name" value="ANKYRIN REPEAT AND PROTEIN KINASE DOMAIN-CONTAINING PROTEIN"/>
    <property type="match status" value="1"/>
</dbReference>
<sequence>MSYPPYMAGNILTATFPADSPVSHLHPSAAPPPPNDQPEPPSQLGEPPSQLGETSVTTKRKKAPRKLDSEKCQRCRKDKVKCTPQPSIWPQKCDRCESKGLECSAPESKRKATERARQNSCTNSSSERDLPGRLTPAEALDWNDLTDLVVFVQLLSGNLDMADKCYSLLECFDRDRSRIIFQCWFCDIFAKNPHQIFKISDSCLWVILSGKWKLPDITPITNIFGFDEVSSDDLSLLHVAITSGKADVALDLLRSGASVDHSSKVPGYNILHWAAAAGDTALYEDLQDRREVVHLNEEPRGKYGELPLHIAVGNGHTSMVKTILSTHSQESEYVNAVDEDRHSRHSIGTPLAWAM</sequence>
<dbReference type="InterPro" id="IPR036770">
    <property type="entry name" value="Ankyrin_rpt-contain_sf"/>
</dbReference>
<feature type="domain" description="Zn(2)-C6 fungal-type" evidence="6">
    <location>
        <begin position="71"/>
        <end position="105"/>
    </location>
</feature>
<evidence type="ECO:0000256" key="2">
    <source>
        <dbReference type="ARBA" id="ARBA00023043"/>
    </source>
</evidence>
<reference evidence="7 8" key="1">
    <citation type="journal article" date="2020" name="Phytopathology">
        <title>Genome Sequence Resources of Colletotrichum truncatum, C. plurivorum, C. musicola, and C. sojae: Four Species Pathogenic to Soybean (Glycine max).</title>
        <authorList>
            <person name="Rogerio F."/>
            <person name="Boufleur T.R."/>
            <person name="Ciampi-Guillardi M."/>
            <person name="Sukno S.A."/>
            <person name="Thon M.R."/>
            <person name="Massola Junior N.S."/>
            <person name="Baroncelli R."/>
        </authorList>
    </citation>
    <scope>NUCLEOTIDE SEQUENCE [LARGE SCALE GENOMIC DNA]</scope>
    <source>
        <strain evidence="7 8">LFN0009</strain>
    </source>
</reference>
<dbReference type="PROSITE" id="PS50048">
    <property type="entry name" value="ZN2_CY6_FUNGAL_2"/>
    <property type="match status" value="1"/>
</dbReference>
<proteinExistence type="predicted"/>
<evidence type="ECO:0000256" key="4">
    <source>
        <dbReference type="PROSITE-ProRule" id="PRU00023"/>
    </source>
</evidence>
<protein>
    <submittedName>
        <fullName evidence="7">Ankyrin repeat protein</fullName>
    </submittedName>
</protein>
<dbReference type="EMBL" id="WIGN01000301">
    <property type="protein sequence ID" value="KAF6800947.1"/>
    <property type="molecule type" value="Genomic_DNA"/>
</dbReference>
<dbReference type="SMART" id="SM00248">
    <property type="entry name" value="ANK"/>
    <property type="match status" value="3"/>
</dbReference>
<comment type="caution">
    <text evidence="7">The sequence shown here is derived from an EMBL/GenBank/DDBJ whole genome shotgun (WGS) entry which is preliminary data.</text>
</comment>
<dbReference type="GO" id="GO:0000981">
    <property type="term" value="F:DNA-binding transcription factor activity, RNA polymerase II-specific"/>
    <property type="evidence" value="ECO:0007669"/>
    <property type="project" value="InterPro"/>
</dbReference>
<evidence type="ECO:0000256" key="1">
    <source>
        <dbReference type="ARBA" id="ARBA00022737"/>
    </source>
</evidence>
<evidence type="ECO:0000259" key="6">
    <source>
        <dbReference type="PROSITE" id="PS50048"/>
    </source>
</evidence>
<dbReference type="PROSITE" id="PS50297">
    <property type="entry name" value="ANK_REP_REGION"/>
    <property type="match status" value="2"/>
</dbReference>
<dbReference type="AlphaFoldDB" id="A0A8H6IVT8"/>
<keyword evidence="1" id="KW-0677">Repeat</keyword>
<evidence type="ECO:0000256" key="5">
    <source>
        <dbReference type="SAM" id="MobiDB-lite"/>
    </source>
</evidence>
<dbReference type="InterPro" id="IPR002110">
    <property type="entry name" value="Ankyrin_rpt"/>
</dbReference>
<dbReference type="Pfam" id="PF12796">
    <property type="entry name" value="Ank_2"/>
    <property type="match status" value="1"/>
</dbReference>
<feature type="region of interest" description="Disordered" evidence="5">
    <location>
        <begin position="17"/>
        <end position="70"/>
    </location>
</feature>
<name>A0A8H6IVT8_9PEZI</name>
<gene>
    <name evidence="7" type="ORF">CSOJ01_12124</name>
</gene>
<dbReference type="Gene3D" id="4.10.240.10">
    <property type="entry name" value="Zn(2)-C6 fungal-type DNA-binding domain"/>
    <property type="match status" value="1"/>
</dbReference>
<dbReference type="SUPFAM" id="SSF48403">
    <property type="entry name" value="Ankyrin repeat"/>
    <property type="match status" value="1"/>
</dbReference>
<dbReference type="InterPro" id="IPR001138">
    <property type="entry name" value="Zn2Cys6_DnaBD"/>
</dbReference>
<accession>A0A8H6IVT8</accession>
<dbReference type="Proteomes" id="UP000652219">
    <property type="component" value="Unassembled WGS sequence"/>
</dbReference>
<dbReference type="PANTHER" id="PTHR24198:SF165">
    <property type="entry name" value="ANKYRIN REPEAT-CONTAINING PROTEIN-RELATED"/>
    <property type="match status" value="1"/>
</dbReference>
<evidence type="ECO:0000256" key="3">
    <source>
        <dbReference type="ARBA" id="ARBA00023242"/>
    </source>
</evidence>